<feature type="transmembrane region" description="Helical" evidence="2">
    <location>
        <begin position="96"/>
        <end position="114"/>
    </location>
</feature>
<gene>
    <name evidence="3" type="ORF">PRUPE_3G089500</name>
</gene>
<evidence type="ECO:0000313" key="4">
    <source>
        <dbReference type="Proteomes" id="UP000006882"/>
    </source>
</evidence>
<keyword evidence="2" id="KW-0812">Transmembrane</keyword>
<dbReference type="AlphaFoldDB" id="A0A251PXJ2"/>
<dbReference type="STRING" id="3760.A0A251PXJ2"/>
<sequence>MEMVATTASATPTAPGVSSLRYSSGSGHRRIRPAKKVTGYRKFAIHYPNCFSSTRVKWSLLIRALDPQRGGGEEEEESSGIANTTSAPNSQDDLEYLGKVVAGSIVAAAVIKYGSIVFPEITRPNIVQALIMILTPVIVAILLLIKQSRAEGRS</sequence>
<keyword evidence="4" id="KW-1185">Reference proteome</keyword>
<organism evidence="3 4">
    <name type="scientific">Prunus persica</name>
    <name type="common">Peach</name>
    <name type="synonym">Amygdalus persica</name>
    <dbReference type="NCBI Taxonomy" id="3760"/>
    <lineage>
        <taxon>Eukaryota</taxon>
        <taxon>Viridiplantae</taxon>
        <taxon>Streptophyta</taxon>
        <taxon>Embryophyta</taxon>
        <taxon>Tracheophyta</taxon>
        <taxon>Spermatophyta</taxon>
        <taxon>Magnoliopsida</taxon>
        <taxon>eudicotyledons</taxon>
        <taxon>Gunneridae</taxon>
        <taxon>Pentapetalae</taxon>
        <taxon>rosids</taxon>
        <taxon>fabids</taxon>
        <taxon>Rosales</taxon>
        <taxon>Rosaceae</taxon>
        <taxon>Amygdaloideae</taxon>
        <taxon>Amygdaleae</taxon>
        <taxon>Prunus</taxon>
    </lineage>
</organism>
<feature type="region of interest" description="Disordered" evidence="1">
    <location>
        <begin position="1"/>
        <end position="28"/>
    </location>
</feature>
<dbReference type="Proteomes" id="UP000006882">
    <property type="component" value="Chromosome G3"/>
</dbReference>
<protein>
    <submittedName>
        <fullName evidence="3">Uncharacterized protein</fullName>
    </submittedName>
</protein>
<dbReference type="Gramene" id="ONI16284">
    <property type="protein sequence ID" value="ONI16284"/>
    <property type="gene ID" value="PRUPE_3G089500"/>
</dbReference>
<evidence type="ECO:0000313" key="3">
    <source>
        <dbReference type="EMBL" id="ONI16284.1"/>
    </source>
</evidence>
<dbReference type="PANTHER" id="PTHR37224">
    <property type="entry name" value="OS02G0804400 PROTEIN"/>
    <property type="match status" value="1"/>
</dbReference>
<dbReference type="OrthoDB" id="513929at2759"/>
<evidence type="ECO:0000256" key="2">
    <source>
        <dbReference type="SAM" id="Phobius"/>
    </source>
</evidence>
<proteinExistence type="predicted"/>
<keyword evidence="2" id="KW-1133">Transmembrane helix</keyword>
<name>A0A251PXJ2_PRUPE</name>
<reference evidence="3 4" key="1">
    <citation type="journal article" date="2013" name="Nat. Genet.">
        <title>The high-quality draft genome of peach (Prunus persica) identifies unique patterns of genetic diversity, domestication and genome evolution.</title>
        <authorList>
            <consortium name="International Peach Genome Initiative"/>
            <person name="Verde I."/>
            <person name="Abbott A.G."/>
            <person name="Scalabrin S."/>
            <person name="Jung S."/>
            <person name="Shu S."/>
            <person name="Marroni F."/>
            <person name="Zhebentyayeva T."/>
            <person name="Dettori M.T."/>
            <person name="Grimwood J."/>
            <person name="Cattonaro F."/>
            <person name="Zuccolo A."/>
            <person name="Rossini L."/>
            <person name="Jenkins J."/>
            <person name="Vendramin E."/>
            <person name="Meisel L.A."/>
            <person name="Decroocq V."/>
            <person name="Sosinski B."/>
            <person name="Prochnik S."/>
            <person name="Mitros T."/>
            <person name="Policriti A."/>
            <person name="Cipriani G."/>
            <person name="Dondini L."/>
            <person name="Ficklin S."/>
            <person name="Goodstein D.M."/>
            <person name="Xuan P."/>
            <person name="Del Fabbro C."/>
            <person name="Aramini V."/>
            <person name="Copetti D."/>
            <person name="Gonzalez S."/>
            <person name="Horner D.S."/>
            <person name="Falchi R."/>
            <person name="Lucas S."/>
            <person name="Mica E."/>
            <person name="Maldonado J."/>
            <person name="Lazzari B."/>
            <person name="Bielenberg D."/>
            <person name="Pirona R."/>
            <person name="Miculan M."/>
            <person name="Barakat A."/>
            <person name="Testolin R."/>
            <person name="Stella A."/>
            <person name="Tartarini S."/>
            <person name="Tonutti P."/>
            <person name="Arus P."/>
            <person name="Orellana A."/>
            <person name="Wells C."/>
            <person name="Main D."/>
            <person name="Vizzotto G."/>
            <person name="Silva H."/>
            <person name="Salamini F."/>
            <person name="Schmutz J."/>
            <person name="Morgante M."/>
            <person name="Rokhsar D.S."/>
        </authorList>
    </citation>
    <scope>NUCLEOTIDE SEQUENCE [LARGE SCALE GENOMIC DNA]</scope>
    <source>
        <strain evidence="4">cv. Nemared</strain>
    </source>
</reference>
<feature type="transmembrane region" description="Helical" evidence="2">
    <location>
        <begin position="126"/>
        <end position="145"/>
    </location>
</feature>
<evidence type="ECO:0000256" key="1">
    <source>
        <dbReference type="SAM" id="MobiDB-lite"/>
    </source>
</evidence>
<feature type="compositionally biased region" description="Low complexity" evidence="1">
    <location>
        <begin position="1"/>
        <end position="15"/>
    </location>
</feature>
<keyword evidence="2" id="KW-0472">Membrane</keyword>
<accession>A0A251PXJ2</accession>
<dbReference type="EMBL" id="CM007653">
    <property type="protein sequence ID" value="ONI16284.1"/>
    <property type="molecule type" value="Genomic_DNA"/>
</dbReference>